<dbReference type="AlphaFoldDB" id="A0AAE1NZ39"/>
<dbReference type="Proteomes" id="UP001292094">
    <property type="component" value="Unassembled WGS sequence"/>
</dbReference>
<gene>
    <name evidence="1" type="ORF">Pmani_029236</name>
</gene>
<proteinExistence type="predicted"/>
<evidence type="ECO:0000313" key="2">
    <source>
        <dbReference type="Proteomes" id="UP001292094"/>
    </source>
</evidence>
<sequence>MVLYGVVFTFTVQVVVSRFEHHHYNLPSREQFFNFLEITVYGLWCLSNHVDLWRFNAHTKTPPGRHKSLKERLVESVWLHTSDAFHVILQHRPLEEFHRAVECVPITLE</sequence>
<dbReference type="EMBL" id="JAWZYT010003440">
    <property type="protein sequence ID" value="KAK4298418.1"/>
    <property type="molecule type" value="Genomic_DNA"/>
</dbReference>
<reference evidence="1" key="1">
    <citation type="submission" date="2023-11" db="EMBL/GenBank/DDBJ databases">
        <title>Genome assemblies of two species of porcelain crab, Petrolisthes cinctipes and Petrolisthes manimaculis (Anomura: Porcellanidae).</title>
        <authorList>
            <person name="Angst P."/>
        </authorList>
    </citation>
    <scope>NUCLEOTIDE SEQUENCE</scope>
    <source>
        <strain evidence="1">PB745_02</strain>
        <tissue evidence="1">Gill</tissue>
    </source>
</reference>
<name>A0AAE1NZ39_9EUCA</name>
<evidence type="ECO:0000313" key="1">
    <source>
        <dbReference type="EMBL" id="KAK4298418.1"/>
    </source>
</evidence>
<keyword evidence="2" id="KW-1185">Reference proteome</keyword>
<organism evidence="1 2">
    <name type="scientific">Petrolisthes manimaculis</name>
    <dbReference type="NCBI Taxonomy" id="1843537"/>
    <lineage>
        <taxon>Eukaryota</taxon>
        <taxon>Metazoa</taxon>
        <taxon>Ecdysozoa</taxon>
        <taxon>Arthropoda</taxon>
        <taxon>Crustacea</taxon>
        <taxon>Multicrustacea</taxon>
        <taxon>Malacostraca</taxon>
        <taxon>Eumalacostraca</taxon>
        <taxon>Eucarida</taxon>
        <taxon>Decapoda</taxon>
        <taxon>Pleocyemata</taxon>
        <taxon>Anomura</taxon>
        <taxon>Galatheoidea</taxon>
        <taxon>Porcellanidae</taxon>
        <taxon>Petrolisthes</taxon>
    </lineage>
</organism>
<protein>
    <submittedName>
        <fullName evidence="1">Uncharacterized protein</fullName>
    </submittedName>
</protein>
<accession>A0AAE1NZ39</accession>
<comment type="caution">
    <text evidence="1">The sequence shown here is derived from an EMBL/GenBank/DDBJ whole genome shotgun (WGS) entry which is preliminary data.</text>
</comment>